<dbReference type="SUPFAM" id="SSF48452">
    <property type="entry name" value="TPR-like"/>
    <property type="match status" value="1"/>
</dbReference>
<dbReference type="FunFam" id="1.25.40.10:FF:000196">
    <property type="entry name" value="Pentatricopeptide repeat-containing protein At4g14850"/>
    <property type="match status" value="1"/>
</dbReference>
<reference evidence="5" key="2">
    <citation type="submission" date="2023-06" db="EMBL/GenBank/DDBJ databases">
        <authorList>
            <person name="Swenson N.G."/>
            <person name="Wegrzyn J.L."/>
            <person name="Mcevoy S.L."/>
        </authorList>
    </citation>
    <scope>NUCLEOTIDE SEQUENCE</scope>
    <source>
        <strain evidence="5">NS2018</strain>
        <tissue evidence="5">Leaf</tissue>
    </source>
</reference>
<dbReference type="InterPro" id="IPR032867">
    <property type="entry name" value="DYW_dom"/>
</dbReference>
<dbReference type="InterPro" id="IPR046960">
    <property type="entry name" value="PPR_At4g14850-like_plant"/>
</dbReference>
<dbReference type="Gene3D" id="1.25.40.10">
    <property type="entry name" value="Tetratricopeptide repeat domain"/>
    <property type="match status" value="5"/>
</dbReference>
<evidence type="ECO:0000313" key="6">
    <source>
        <dbReference type="Proteomes" id="UP001168877"/>
    </source>
</evidence>
<dbReference type="Pfam" id="PF20431">
    <property type="entry name" value="E_motif"/>
    <property type="match status" value="1"/>
</dbReference>
<dbReference type="GO" id="GO:0003723">
    <property type="term" value="F:RNA binding"/>
    <property type="evidence" value="ECO:0007669"/>
    <property type="project" value="InterPro"/>
</dbReference>
<feature type="repeat" description="PPR" evidence="3">
    <location>
        <begin position="540"/>
        <end position="574"/>
    </location>
</feature>
<organism evidence="5 6">
    <name type="scientific">Acer saccharum</name>
    <name type="common">Sugar maple</name>
    <dbReference type="NCBI Taxonomy" id="4024"/>
    <lineage>
        <taxon>Eukaryota</taxon>
        <taxon>Viridiplantae</taxon>
        <taxon>Streptophyta</taxon>
        <taxon>Embryophyta</taxon>
        <taxon>Tracheophyta</taxon>
        <taxon>Spermatophyta</taxon>
        <taxon>Magnoliopsida</taxon>
        <taxon>eudicotyledons</taxon>
        <taxon>Gunneridae</taxon>
        <taxon>Pentapetalae</taxon>
        <taxon>rosids</taxon>
        <taxon>malvids</taxon>
        <taxon>Sapindales</taxon>
        <taxon>Sapindaceae</taxon>
        <taxon>Hippocastanoideae</taxon>
        <taxon>Acereae</taxon>
        <taxon>Acer</taxon>
    </lineage>
</organism>
<dbReference type="Pfam" id="PF13041">
    <property type="entry name" value="PPR_2"/>
    <property type="match status" value="3"/>
</dbReference>
<evidence type="ECO:0000313" key="5">
    <source>
        <dbReference type="EMBL" id="KAK0585525.1"/>
    </source>
</evidence>
<reference evidence="5" key="1">
    <citation type="journal article" date="2022" name="Plant J.">
        <title>Strategies of tolerance reflected in two North American maple genomes.</title>
        <authorList>
            <person name="McEvoy S.L."/>
            <person name="Sezen U.U."/>
            <person name="Trouern-Trend A."/>
            <person name="McMahon S.M."/>
            <person name="Schaberg P.G."/>
            <person name="Yang J."/>
            <person name="Wegrzyn J.L."/>
            <person name="Swenson N.G."/>
        </authorList>
    </citation>
    <scope>NUCLEOTIDE SEQUENCE</scope>
    <source>
        <strain evidence="5">NS2018</strain>
    </source>
</reference>
<dbReference type="FunFam" id="1.25.40.10:FF:001060">
    <property type="entry name" value="Os05g0572900 protein"/>
    <property type="match status" value="1"/>
</dbReference>
<dbReference type="Pfam" id="PF14432">
    <property type="entry name" value="DYW_deaminase"/>
    <property type="match status" value="1"/>
</dbReference>
<dbReference type="GO" id="GO:0009451">
    <property type="term" value="P:RNA modification"/>
    <property type="evidence" value="ECO:0007669"/>
    <property type="project" value="InterPro"/>
</dbReference>
<dbReference type="PANTHER" id="PTHR47926:SF385">
    <property type="entry name" value="DYW DOMAIN-CONTAINING PROTEIN"/>
    <property type="match status" value="1"/>
</dbReference>
<keyword evidence="6" id="KW-1185">Reference proteome</keyword>
<name>A0AA39SA23_ACESA</name>
<evidence type="ECO:0000259" key="4">
    <source>
        <dbReference type="Pfam" id="PF14432"/>
    </source>
</evidence>
<dbReference type="InterPro" id="IPR011990">
    <property type="entry name" value="TPR-like_helical_dom_sf"/>
</dbReference>
<proteinExistence type="inferred from homology"/>
<dbReference type="InterPro" id="IPR046849">
    <property type="entry name" value="E2_motif"/>
</dbReference>
<dbReference type="GO" id="GO:0008270">
    <property type="term" value="F:zinc ion binding"/>
    <property type="evidence" value="ECO:0007669"/>
    <property type="project" value="InterPro"/>
</dbReference>
<dbReference type="InterPro" id="IPR046848">
    <property type="entry name" value="E_motif"/>
</dbReference>
<dbReference type="PANTHER" id="PTHR47926">
    <property type="entry name" value="PENTATRICOPEPTIDE REPEAT-CONTAINING PROTEIN"/>
    <property type="match status" value="1"/>
</dbReference>
<evidence type="ECO:0000256" key="2">
    <source>
        <dbReference type="ARBA" id="ARBA00022737"/>
    </source>
</evidence>
<dbReference type="Proteomes" id="UP001168877">
    <property type="component" value="Unassembled WGS sequence"/>
</dbReference>
<dbReference type="FunFam" id="1.25.40.10:FF:000031">
    <property type="entry name" value="Pentatricopeptide repeat-containing protein mitochondrial"/>
    <property type="match status" value="1"/>
</dbReference>
<dbReference type="PROSITE" id="PS51375">
    <property type="entry name" value="PPR"/>
    <property type="match status" value="4"/>
</dbReference>
<dbReference type="Pfam" id="PF01535">
    <property type="entry name" value="PPR"/>
    <property type="match status" value="3"/>
</dbReference>
<feature type="domain" description="DYW" evidence="4">
    <location>
        <begin position="618"/>
        <end position="710"/>
    </location>
</feature>
<keyword evidence="2" id="KW-0677">Repeat</keyword>
<feature type="repeat" description="PPR" evidence="3">
    <location>
        <begin position="201"/>
        <end position="231"/>
    </location>
</feature>
<dbReference type="Pfam" id="PF20430">
    <property type="entry name" value="Eplus_motif"/>
    <property type="match status" value="1"/>
</dbReference>
<comment type="caution">
    <text evidence="5">The sequence shown here is derived from an EMBL/GenBank/DDBJ whole genome shotgun (WGS) entry which is preliminary data.</text>
</comment>
<dbReference type="InterPro" id="IPR002885">
    <property type="entry name" value="PPR_rpt"/>
</dbReference>
<dbReference type="AlphaFoldDB" id="A0AA39SA23"/>
<comment type="similarity">
    <text evidence="1">Belongs to the PPR family. PCMP-H subfamily.</text>
</comment>
<evidence type="ECO:0000256" key="3">
    <source>
        <dbReference type="PROSITE-ProRule" id="PRU00708"/>
    </source>
</evidence>
<evidence type="ECO:0000256" key="1">
    <source>
        <dbReference type="ARBA" id="ARBA00006643"/>
    </source>
</evidence>
<feature type="repeat" description="PPR" evidence="3">
    <location>
        <begin position="302"/>
        <end position="336"/>
    </location>
</feature>
<sequence length="710" mass="79985">MPTLKPPTNQQAAVKLAPLLFKQKHPGLPSLEDTIKLLKFSADSKNLKLGKTVHALAITANESPRNENVAQATSLINFYSKCDQISLARQVFDNTRQRTVVSYGALMTGYLHNGLLLENLKLFKDMVSVDGLRPNEFVFSIIISSCSISGKVEEGRQCHGFVWKSGLVFHHYVKCALVNFYAKCLDVEMAMMVLNSLPGNDIFSYNSVLSGLIEHGRSREGVEVLVRMVSELVWWDSVTYVNAFGLSACLKDLKLGLQVHGQMLKSDVESDIYINCAIINMYGKCGKTSNARKVFDRLITRNVVLWTAMIAAYFQNGYYEEALNSFSQMEHEDVQPNEFTFAVLLNSAAGLSALGHGDALQARMEKSGFNEHVMVGKALINMYAKCGNIEAANKVFSRLIYRDTTTWNAMICGYAHNGLGREALIMFQDMLATEKSPNYVTFVGVLSACGHLGLVQEGFYYLHQLMKQFGIEPGLEHYTCIVGLLSKSGRLDEAENFMRCTPVKWDVVAWRTLLNASHVHQNYSFGSQIAKIILKMEPNDVGTYTLLSNMYAKAKRWDEVSKVRKLMRERSIKKEPGVSWIEIRNTTYVFVSDDSNHPESSQIYEKISELLAKIKPLGYVPDVAAVLHDVEDEQKEDYLSYHSEKLAIAYGLMKTPPQAPIRVIKNLRMCDDCHSAVKLISKLTKRDIIVRDSNRFHRFRDGCCSCADYW</sequence>
<dbReference type="EMBL" id="JAUESC010000383">
    <property type="protein sequence ID" value="KAK0585525.1"/>
    <property type="molecule type" value="Genomic_DNA"/>
</dbReference>
<accession>A0AA39SA23</accession>
<protein>
    <recommendedName>
        <fullName evidence="4">DYW domain-containing protein</fullName>
    </recommendedName>
</protein>
<dbReference type="NCBIfam" id="TIGR00756">
    <property type="entry name" value="PPR"/>
    <property type="match status" value="3"/>
</dbReference>
<feature type="repeat" description="PPR" evidence="3">
    <location>
        <begin position="403"/>
        <end position="437"/>
    </location>
</feature>
<gene>
    <name evidence="5" type="ORF">LWI29_029883</name>
</gene>